<evidence type="ECO:0000313" key="3">
    <source>
        <dbReference type="Proteomes" id="UP000003160"/>
    </source>
</evidence>
<dbReference type="PANTHER" id="PTHR31377">
    <property type="entry name" value="AGMATINE DEIMINASE-RELATED"/>
    <property type="match status" value="1"/>
</dbReference>
<gene>
    <name evidence="2" type="ORF">HMPREF0645_2118</name>
</gene>
<dbReference type="GO" id="GO:0004668">
    <property type="term" value="F:protein-arginine deiminase activity"/>
    <property type="evidence" value="ECO:0007669"/>
    <property type="project" value="InterPro"/>
</dbReference>
<dbReference type="HOGENOM" id="CLU_037682_0_0_10"/>
<dbReference type="AlphaFoldDB" id="D1PYT3"/>
<evidence type="ECO:0000313" key="2">
    <source>
        <dbReference type="EMBL" id="EFA43440.1"/>
    </source>
</evidence>
<reference evidence="2 3" key="1">
    <citation type="submission" date="2009-10" db="EMBL/GenBank/DDBJ databases">
        <authorList>
            <person name="Qin X."/>
            <person name="Bachman B."/>
            <person name="Battles P."/>
            <person name="Bell A."/>
            <person name="Bess C."/>
            <person name="Bickham C."/>
            <person name="Chaboub L."/>
            <person name="Chen D."/>
            <person name="Coyle M."/>
            <person name="Deiros D.R."/>
            <person name="Dinh H."/>
            <person name="Forbes L."/>
            <person name="Fowler G."/>
            <person name="Francisco L."/>
            <person name="Fu Q."/>
            <person name="Gubbala S."/>
            <person name="Hale W."/>
            <person name="Han Y."/>
            <person name="Hemphill L."/>
            <person name="Highlander S.K."/>
            <person name="Hirani K."/>
            <person name="Hogues M."/>
            <person name="Jackson L."/>
            <person name="Jakkamsetti A."/>
            <person name="Javaid M."/>
            <person name="Jiang H."/>
            <person name="Korchina V."/>
            <person name="Kovar C."/>
            <person name="Lara F."/>
            <person name="Lee S."/>
            <person name="Mata R."/>
            <person name="Mathew T."/>
            <person name="Moen C."/>
            <person name="Morales K."/>
            <person name="Munidasa M."/>
            <person name="Nazareth L."/>
            <person name="Ngo R."/>
            <person name="Nguyen L."/>
            <person name="Okwuonu G."/>
            <person name="Ongeri F."/>
            <person name="Patil S."/>
            <person name="Petrosino J."/>
            <person name="Pham C."/>
            <person name="Pham P."/>
            <person name="Pu L.-L."/>
            <person name="Puazo M."/>
            <person name="Raj R."/>
            <person name="Reid J."/>
            <person name="Rouhana J."/>
            <person name="Saada N."/>
            <person name="Shang Y."/>
            <person name="Simmons D."/>
            <person name="Thornton R."/>
            <person name="Warren J."/>
            <person name="Weissenberger G."/>
            <person name="Zhang J."/>
            <person name="Zhang L."/>
            <person name="Zhou C."/>
            <person name="Zhu D."/>
            <person name="Muzny D."/>
            <person name="Worley K."/>
            <person name="Gibbs R."/>
        </authorList>
    </citation>
    <scope>NUCLEOTIDE SEQUENCE [LARGE SCALE GENOMIC DNA]</scope>
    <source>
        <strain evidence="2 3">DSM 17361</strain>
    </source>
</reference>
<dbReference type="RefSeq" id="WP_007174221.1">
    <property type="nucleotide sequence ID" value="NZ_GG704781.1"/>
</dbReference>
<keyword evidence="3" id="KW-1185">Reference proteome</keyword>
<protein>
    <recommendedName>
        <fullName evidence="4">Agmatine deiminase</fullName>
    </recommendedName>
</protein>
<organism evidence="2 3">
    <name type="scientific">Hallella bergensis DSM 17361</name>
    <dbReference type="NCBI Taxonomy" id="585502"/>
    <lineage>
        <taxon>Bacteria</taxon>
        <taxon>Pseudomonadati</taxon>
        <taxon>Bacteroidota</taxon>
        <taxon>Bacteroidia</taxon>
        <taxon>Bacteroidales</taxon>
        <taxon>Prevotellaceae</taxon>
        <taxon>Hallella</taxon>
    </lineage>
</organism>
<name>D1PYT3_9BACT</name>
<dbReference type="SUPFAM" id="SSF55909">
    <property type="entry name" value="Pentein"/>
    <property type="match status" value="1"/>
</dbReference>
<dbReference type="GO" id="GO:0009446">
    <property type="term" value="P:putrescine biosynthetic process"/>
    <property type="evidence" value="ECO:0007669"/>
    <property type="project" value="InterPro"/>
</dbReference>
<dbReference type="Proteomes" id="UP000003160">
    <property type="component" value="Unassembled WGS sequence"/>
</dbReference>
<proteinExistence type="predicted"/>
<dbReference type="InterPro" id="IPR007466">
    <property type="entry name" value="Peptidyl-Arg-deiminase_porph"/>
</dbReference>
<sequence>MTWRNNYNDFRLPAEWEHQGSMQLTWPHDNTDWKPYLSEVTETFLQLTKEIASRQKLVIVTPAEDSTRTAIEKRWGKNLLANIVFFECDTNDTWARDHAPLTITSEHRTYGGFKTNHLLDFKFNGWGEKFGWQKDNAINIQLYYAGYFAGALENHTDFVLEGGAVESDGQGTIMTTTSCMMASQRNQPLSQKQIEDRLLNYFNAKRILWIEHGTLIGDDTDGHIDTIVRMTPGDTLVYVGCDNKDDEQYADFMALEEQLETLTTINGSPYRLLKLPMPNAMYYDGERLPATYANFVILNGAVIVPTYNQPENDRLALGVIKQAFPDREIIGIDASVVVRQHGSLHCLTMQYPHGVF</sequence>
<dbReference type="Gene3D" id="3.75.10.10">
    <property type="entry name" value="L-arginine/glycine Amidinotransferase, Chain A"/>
    <property type="match status" value="1"/>
</dbReference>
<dbReference type="Pfam" id="PF04371">
    <property type="entry name" value="PAD_porph"/>
    <property type="match status" value="1"/>
</dbReference>
<accession>D1PYT3</accession>
<dbReference type="OrthoDB" id="9808013at2"/>
<dbReference type="GO" id="GO:0047632">
    <property type="term" value="F:agmatine deiminase activity"/>
    <property type="evidence" value="ECO:0007669"/>
    <property type="project" value="TreeGrafter"/>
</dbReference>
<dbReference type="eggNOG" id="COG2957">
    <property type="taxonomic scope" value="Bacteria"/>
</dbReference>
<dbReference type="PANTHER" id="PTHR31377:SF0">
    <property type="entry name" value="AGMATINE DEIMINASE-RELATED"/>
    <property type="match status" value="1"/>
</dbReference>
<keyword evidence="1" id="KW-0378">Hydrolase</keyword>
<dbReference type="EMBL" id="ACKS01000080">
    <property type="protein sequence ID" value="EFA43440.1"/>
    <property type="molecule type" value="Genomic_DNA"/>
</dbReference>
<evidence type="ECO:0008006" key="4">
    <source>
        <dbReference type="Google" id="ProtNLM"/>
    </source>
</evidence>
<comment type="caution">
    <text evidence="2">The sequence shown here is derived from an EMBL/GenBank/DDBJ whole genome shotgun (WGS) entry which is preliminary data.</text>
</comment>
<evidence type="ECO:0000256" key="1">
    <source>
        <dbReference type="ARBA" id="ARBA00022801"/>
    </source>
</evidence>